<evidence type="ECO:0000256" key="1">
    <source>
        <dbReference type="ARBA" id="ARBA00006484"/>
    </source>
</evidence>
<dbReference type="InterPro" id="IPR036291">
    <property type="entry name" value="NAD(P)-bd_dom_sf"/>
</dbReference>
<gene>
    <name evidence="2" type="ORF">GB928_024955</name>
</gene>
<evidence type="ECO:0000313" key="2">
    <source>
        <dbReference type="EMBL" id="MDO6124449.1"/>
    </source>
</evidence>
<dbReference type="PANTHER" id="PTHR42760">
    <property type="entry name" value="SHORT-CHAIN DEHYDROGENASES/REDUCTASES FAMILY MEMBER"/>
    <property type="match status" value="1"/>
</dbReference>
<dbReference type="PANTHER" id="PTHR42760:SF40">
    <property type="entry name" value="3-OXOACYL-[ACYL-CARRIER-PROTEIN] REDUCTASE, CHLOROPLASTIC"/>
    <property type="match status" value="1"/>
</dbReference>
<proteinExistence type="inferred from homology"/>
<dbReference type="Pfam" id="PF13561">
    <property type="entry name" value="adh_short_C2"/>
    <property type="match status" value="1"/>
</dbReference>
<dbReference type="RefSeq" id="WP_244763642.1">
    <property type="nucleotide sequence ID" value="NZ_JALJCJ010000008.1"/>
</dbReference>
<dbReference type="InterPro" id="IPR020904">
    <property type="entry name" value="Sc_DH/Rdtase_CS"/>
</dbReference>
<evidence type="ECO:0000313" key="3">
    <source>
        <dbReference type="Proteomes" id="UP001177080"/>
    </source>
</evidence>
<keyword evidence="3" id="KW-1185">Reference proteome</keyword>
<accession>A0ABT8XL49</accession>
<dbReference type="PRINTS" id="PR00081">
    <property type="entry name" value="GDHRDH"/>
</dbReference>
<dbReference type="PROSITE" id="PS00061">
    <property type="entry name" value="ADH_SHORT"/>
    <property type="match status" value="1"/>
</dbReference>
<dbReference type="PRINTS" id="PR00080">
    <property type="entry name" value="SDRFAMILY"/>
</dbReference>
<comment type="caution">
    <text evidence="2">The sequence shown here is derived from an EMBL/GenBank/DDBJ whole genome shotgun (WGS) entry which is preliminary data.</text>
</comment>
<dbReference type="InterPro" id="IPR002347">
    <property type="entry name" value="SDR_fam"/>
</dbReference>
<dbReference type="CDD" id="cd05233">
    <property type="entry name" value="SDR_c"/>
    <property type="match status" value="1"/>
</dbReference>
<comment type="similarity">
    <text evidence="1">Belongs to the short-chain dehydrogenases/reductases (SDR) family.</text>
</comment>
<dbReference type="Proteomes" id="UP001177080">
    <property type="component" value="Unassembled WGS sequence"/>
</dbReference>
<sequence>MTTSSTTKPRETLLVSGGSRGIGAAIVRRAVLDGYDVCFSYRENAASAAALVESLSGAGPQLHAVKGDLGDPDFPASFFAEASDVLGAPVALVNNAGITGQIGRFANLPLPALRRTLDVNVMGTILLCQCAIRYWESNAIKGRIVNISSIASTLGAPGEYVHYAASKAAIEALTIGLGKEVAPLGIRVNAVAPGTTHTDIHADGGDPDRPFRVASKIPLGRAADANEIAAAVLWLLSTEATYVAGSVLRVGGGL</sequence>
<dbReference type="SUPFAM" id="SSF51735">
    <property type="entry name" value="NAD(P)-binding Rossmann-fold domains"/>
    <property type="match status" value="1"/>
</dbReference>
<name>A0ABT8XL49_9HYPH</name>
<reference evidence="2" key="1">
    <citation type="submission" date="2022-04" db="EMBL/GenBank/DDBJ databases">
        <title>Shinella lacus sp. nov., a novel member of the genus Shinella from water.</title>
        <authorList>
            <person name="Deng Y."/>
        </authorList>
    </citation>
    <scope>NUCLEOTIDE SEQUENCE</scope>
    <source>
        <strain evidence="2">JCM 31239</strain>
    </source>
</reference>
<dbReference type="Gene3D" id="3.40.50.720">
    <property type="entry name" value="NAD(P)-binding Rossmann-like Domain"/>
    <property type="match status" value="1"/>
</dbReference>
<protein>
    <submittedName>
        <fullName evidence="2">SDR family oxidoreductase</fullName>
    </submittedName>
</protein>
<organism evidence="2 3">
    <name type="scientific">Shinella curvata</name>
    <dbReference type="NCBI Taxonomy" id="1817964"/>
    <lineage>
        <taxon>Bacteria</taxon>
        <taxon>Pseudomonadati</taxon>
        <taxon>Pseudomonadota</taxon>
        <taxon>Alphaproteobacteria</taxon>
        <taxon>Hyphomicrobiales</taxon>
        <taxon>Rhizobiaceae</taxon>
        <taxon>Shinella</taxon>
    </lineage>
</organism>
<dbReference type="EMBL" id="WHSC02000013">
    <property type="protein sequence ID" value="MDO6124449.1"/>
    <property type="molecule type" value="Genomic_DNA"/>
</dbReference>